<accession>A0ABS4GAM0</accession>
<evidence type="ECO:0000313" key="1">
    <source>
        <dbReference type="EMBL" id="MBP1924582.1"/>
    </source>
</evidence>
<name>A0ABS4GAM0_9FIRM</name>
<dbReference type="Proteomes" id="UP001519342">
    <property type="component" value="Unassembled WGS sequence"/>
</dbReference>
<keyword evidence="2" id="KW-1185">Reference proteome</keyword>
<organism evidence="1 2">
    <name type="scientific">Sedimentibacter acidaminivorans</name>
    <dbReference type="NCBI Taxonomy" id="913099"/>
    <lineage>
        <taxon>Bacteria</taxon>
        <taxon>Bacillati</taxon>
        <taxon>Bacillota</taxon>
        <taxon>Tissierellia</taxon>
        <taxon>Sedimentibacter</taxon>
    </lineage>
</organism>
<sequence length="373" mass="38046">MAAYAVANGTNTYVATISGYTLVEGQSVKIKFINANTSVSTLNINSLGAKSIVKGNGSTLTSGSIKAAQICNLVYTGSVFQLLGEGGEYGTATASDVLSGKTIGTEDGLIEGTIPIKSAATIIPATTNQVIAAGQYLSGIQTIAGDADLISSNIKAGANIFGVAGNSNIVDTSAGDAVASQVLSGKKAYVDGALITGTMPNNGAQSDTITKQGGTKAIPAGYTTGGTVTASFANLSSENIKSGVNVGGVVGTLKPLTMTSGTIASQSLGGYSTKTFQLNLPSGGADAVVAVSRRTWSVDSRPAISMIYDNVDGKFKGVNKINYIASVSNSYSDNLYMEYTVIDRTQIIITLENTSSANGQATAPIDWYCYNFG</sequence>
<comment type="caution">
    <text evidence="1">The sequence shown here is derived from an EMBL/GenBank/DDBJ whole genome shotgun (WGS) entry which is preliminary data.</text>
</comment>
<dbReference type="EMBL" id="JAGGKS010000001">
    <property type="protein sequence ID" value="MBP1924582.1"/>
    <property type="molecule type" value="Genomic_DNA"/>
</dbReference>
<dbReference type="RefSeq" id="WP_209510332.1">
    <property type="nucleotide sequence ID" value="NZ_JAGGKS010000001.1"/>
</dbReference>
<proteinExistence type="predicted"/>
<protein>
    <submittedName>
        <fullName evidence="1">Uncharacterized protein</fullName>
    </submittedName>
</protein>
<gene>
    <name evidence="1" type="ORF">J2Z76_000435</name>
</gene>
<reference evidence="1 2" key="1">
    <citation type="submission" date="2021-03" db="EMBL/GenBank/DDBJ databases">
        <title>Genomic Encyclopedia of Type Strains, Phase IV (KMG-IV): sequencing the most valuable type-strain genomes for metagenomic binning, comparative biology and taxonomic classification.</title>
        <authorList>
            <person name="Goeker M."/>
        </authorList>
    </citation>
    <scope>NUCLEOTIDE SEQUENCE [LARGE SCALE GENOMIC DNA]</scope>
    <source>
        <strain evidence="1 2">DSM 24004</strain>
    </source>
</reference>
<evidence type="ECO:0000313" key="2">
    <source>
        <dbReference type="Proteomes" id="UP001519342"/>
    </source>
</evidence>